<reference evidence="5 6" key="1">
    <citation type="submission" date="2016-06" db="EMBL/GenBank/DDBJ databases">
        <authorList>
            <person name="Kjaerup R.B."/>
            <person name="Dalgaard T.S."/>
            <person name="Juul-Madsen H.R."/>
        </authorList>
    </citation>
    <scope>NUCLEOTIDE SEQUENCE [LARGE SCALE GENOMIC DNA]</scope>
    <source>
        <strain evidence="5 6">1245752.6</strain>
    </source>
</reference>
<proteinExistence type="predicted"/>
<evidence type="ECO:0000256" key="3">
    <source>
        <dbReference type="SAM" id="MobiDB-lite"/>
    </source>
</evidence>
<comment type="caution">
    <text evidence="5">The sequence shown here is derived from an EMBL/GenBank/DDBJ whole genome shotgun (WGS) entry which is preliminary data.</text>
</comment>
<sequence>MTERAGNAKVLVVSLHHPELMRGGAQQIAYELFQGLQEEPGVEPVLLASTDMAYPALYKAGACITGFDQRPNEFLFLPQEYNGAWHRTSSVRLIDAYCEFLRDIRPDVVHFHHFLTYGIDLLSLTRRILPTARLVFTFHEFLSICEANGHMVRTSDQSLCSQASSVRCHQCFPDRPPEHFSLRKMWFMRHLQEVDVFTCPSSFMIDRYVAWGIDGGKIRHVSNGQADCTRGVELPAPEGPKNRFGFFGQLVDIKGVQIILRAVAILREQGFTSFKVEINGDNLRYATPALATEIEQFLAEENERPFAERIVQFNGSYQVDQLASRMARVDWSIVPSLWEEAFGLVVSEAWAFRRPVICSDVGALAERITDDVDGFHFTRGDPYALAAVILRAATENGLWERLSGAIPEPPSRAAMVAGFLDVYGLKQKPNGSALRRAVSRDKVATRNDAPVKAPSPSHRPARISNSR</sequence>
<evidence type="ECO:0000313" key="5">
    <source>
        <dbReference type="EMBL" id="OBS03191.1"/>
    </source>
</evidence>
<feature type="domain" description="Glycosyltransferase subfamily 4-like N-terminal" evidence="4">
    <location>
        <begin position="23"/>
        <end position="224"/>
    </location>
</feature>
<dbReference type="SUPFAM" id="SSF53756">
    <property type="entry name" value="UDP-Glycosyltransferase/glycogen phosphorylase"/>
    <property type="match status" value="1"/>
</dbReference>
<gene>
    <name evidence="5" type="ORF">A9W98_10695</name>
</gene>
<dbReference type="Proteomes" id="UP000093757">
    <property type="component" value="Unassembled WGS sequence"/>
</dbReference>
<evidence type="ECO:0000313" key="6">
    <source>
        <dbReference type="Proteomes" id="UP000093757"/>
    </source>
</evidence>
<dbReference type="EMBL" id="MAEM01000093">
    <property type="protein sequence ID" value="OBS03191.1"/>
    <property type="molecule type" value="Genomic_DNA"/>
</dbReference>
<accession>A0A1A6BLM1</accession>
<evidence type="ECO:0000259" key="4">
    <source>
        <dbReference type="Pfam" id="PF13439"/>
    </source>
</evidence>
<dbReference type="GO" id="GO:1903509">
    <property type="term" value="P:liposaccharide metabolic process"/>
    <property type="evidence" value="ECO:0007669"/>
    <property type="project" value="UniProtKB-ARBA"/>
</dbReference>
<protein>
    <recommendedName>
        <fullName evidence="4">Glycosyltransferase subfamily 4-like N-terminal domain-containing protein</fullName>
    </recommendedName>
</protein>
<dbReference type="InterPro" id="IPR028098">
    <property type="entry name" value="Glyco_trans_4-like_N"/>
</dbReference>
<organism evidence="5 6">
    <name type="scientific">Mycobacterium gordonae</name>
    <dbReference type="NCBI Taxonomy" id="1778"/>
    <lineage>
        <taxon>Bacteria</taxon>
        <taxon>Bacillati</taxon>
        <taxon>Actinomycetota</taxon>
        <taxon>Actinomycetes</taxon>
        <taxon>Mycobacteriales</taxon>
        <taxon>Mycobacteriaceae</taxon>
        <taxon>Mycobacterium</taxon>
    </lineage>
</organism>
<dbReference type="PANTHER" id="PTHR45947:SF13">
    <property type="entry name" value="TRANSFERASE"/>
    <property type="match status" value="1"/>
</dbReference>
<dbReference type="Pfam" id="PF13439">
    <property type="entry name" value="Glyco_transf_4"/>
    <property type="match status" value="1"/>
</dbReference>
<name>A0A1A6BLM1_MYCGO</name>
<dbReference type="GO" id="GO:1901137">
    <property type="term" value="P:carbohydrate derivative biosynthetic process"/>
    <property type="evidence" value="ECO:0007669"/>
    <property type="project" value="UniProtKB-ARBA"/>
</dbReference>
<dbReference type="RefSeq" id="WP_065132656.1">
    <property type="nucleotide sequence ID" value="NZ_MAEM01000093.1"/>
</dbReference>
<dbReference type="GO" id="GO:0008610">
    <property type="term" value="P:lipid biosynthetic process"/>
    <property type="evidence" value="ECO:0007669"/>
    <property type="project" value="UniProtKB-ARBA"/>
</dbReference>
<dbReference type="Gene3D" id="3.40.50.2000">
    <property type="entry name" value="Glycogen Phosphorylase B"/>
    <property type="match status" value="2"/>
</dbReference>
<dbReference type="Pfam" id="PF13692">
    <property type="entry name" value="Glyco_trans_1_4"/>
    <property type="match status" value="1"/>
</dbReference>
<dbReference type="AlphaFoldDB" id="A0A1A6BLM1"/>
<dbReference type="OrthoDB" id="9787111at2"/>
<evidence type="ECO:0000256" key="1">
    <source>
        <dbReference type="ARBA" id="ARBA00022676"/>
    </source>
</evidence>
<dbReference type="GO" id="GO:0016757">
    <property type="term" value="F:glycosyltransferase activity"/>
    <property type="evidence" value="ECO:0007669"/>
    <property type="project" value="UniProtKB-KW"/>
</dbReference>
<dbReference type="InterPro" id="IPR050194">
    <property type="entry name" value="Glycosyltransferase_grp1"/>
</dbReference>
<evidence type="ECO:0000256" key="2">
    <source>
        <dbReference type="ARBA" id="ARBA00022679"/>
    </source>
</evidence>
<keyword evidence="2" id="KW-0808">Transferase</keyword>
<keyword evidence="1" id="KW-0328">Glycosyltransferase</keyword>
<feature type="region of interest" description="Disordered" evidence="3">
    <location>
        <begin position="433"/>
        <end position="467"/>
    </location>
</feature>
<dbReference type="PANTHER" id="PTHR45947">
    <property type="entry name" value="SULFOQUINOVOSYL TRANSFERASE SQD2"/>
    <property type="match status" value="1"/>
</dbReference>